<feature type="domain" description="C3H1-type" evidence="7">
    <location>
        <begin position="144"/>
        <end position="172"/>
    </location>
</feature>
<keyword evidence="3 5" id="KW-0863">Zinc-finger</keyword>
<dbReference type="SMART" id="SM00356">
    <property type="entry name" value="ZnF_C3H1"/>
    <property type="match status" value="2"/>
</dbReference>
<dbReference type="PROSITE" id="PS50103">
    <property type="entry name" value="ZF_C3H1"/>
    <property type="match status" value="2"/>
</dbReference>
<keyword evidence="9" id="KW-1185">Reference proteome</keyword>
<dbReference type="GO" id="GO:0003729">
    <property type="term" value="F:mRNA binding"/>
    <property type="evidence" value="ECO:0007669"/>
    <property type="project" value="InterPro"/>
</dbReference>
<gene>
    <name evidence="8" type="ORF">SNAT2548_LOCUS14881</name>
</gene>
<sequence length="284" mass="32080">MAAVRSLYGEDMVRGDASQRQAAMPWMLQQGRLDPSGLDSVSAPWMGLQSQGPSGSCDTGLPSYMHQDMYPDVNNYVPMAAEGFSNNRQVLGEKPKESLVDKTAFRQQFKKTQMCRFFQRSACRKGDLCEFAHGTDELTQAPDLRRTSLCKAFMEGCCPESAETCRFAHGIALLRRTPGFEKLVGSTKAKPANEDAENEEHSQLHEMLKKQQREQDEMRRVIEEQRRRINELKMQQEQLQIAQYTSALQSQLPLAPIPSIVPQPNLLPKLGTMFPHGYEKTIPL</sequence>
<keyword evidence="4 5" id="KW-0862">Zinc</keyword>
<dbReference type="InterPro" id="IPR036855">
    <property type="entry name" value="Znf_CCCH_sf"/>
</dbReference>
<dbReference type="AlphaFoldDB" id="A0A812MZ15"/>
<dbReference type="EMBL" id="CAJNDS010001802">
    <property type="protein sequence ID" value="CAE7280740.1"/>
    <property type="molecule type" value="Genomic_DNA"/>
</dbReference>
<feature type="domain" description="C3H1-type" evidence="7">
    <location>
        <begin position="109"/>
        <end position="136"/>
    </location>
</feature>
<dbReference type="Proteomes" id="UP000604046">
    <property type="component" value="Unassembled WGS sequence"/>
</dbReference>
<dbReference type="SUPFAM" id="SSF90229">
    <property type="entry name" value="CCCH zinc finger"/>
    <property type="match status" value="1"/>
</dbReference>
<evidence type="ECO:0000313" key="9">
    <source>
        <dbReference type="Proteomes" id="UP000604046"/>
    </source>
</evidence>
<dbReference type="PANTHER" id="PTHR12547">
    <property type="entry name" value="CCCH ZINC FINGER/TIS11-RELATED"/>
    <property type="match status" value="1"/>
</dbReference>
<feature type="coiled-coil region" evidence="6">
    <location>
        <begin position="194"/>
        <end position="242"/>
    </location>
</feature>
<comment type="caution">
    <text evidence="8">The sequence shown here is derived from an EMBL/GenBank/DDBJ whole genome shotgun (WGS) entry which is preliminary data.</text>
</comment>
<dbReference type="InterPro" id="IPR000571">
    <property type="entry name" value="Znf_CCCH"/>
</dbReference>
<accession>A0A812MZ15</accession>
<evidence type="ECO:0000259" key="7">
    <source>
        <dbReference type="PROSITE" id="PS50103"/>
    </source>
</evidence>
<dbReference type="Gene3D" id="3.30.1370.210">
    <property type="match status" value="1"/>
</dbReference>
<evidence type="ECO:0000256" key="3">
    <source>
        <dbReference type="ARBA" id="ARBA00022771"/>
    </source>
</evidence>
<feature type="zinc finger region" description="C3H1-type" evidence="5">
    <location>
        <begin position="109"/>
        <end position="136"/>
    </location>
</feature>
<reference evidence="8" key="1">
    <citation type="submission" date="2021-02" db="EMBL/GenBank/DDBJ databases">
        <authorList>
            <person name="Dougan E. K."/>
            <person name="Rhodes N."/>
            <person name="Thang M."/>
            <person name="Chan C."/>
        </authorList>
    </citation>
    <scope>NUCLEOTIDE SEQUENCE</scope>
</reference>
<dbReference type="GO" id="GO:0008270">
    <property type="term" value="F:zinc ion binding"/>
    <property type="evidence" value="ECO:0007669"/>
    <property type="project" value="UniProtKB-KW"/>
</dbReference>
<dbReference type="PANTHER" id="PTHR12547:SF18">
    <property type="entry name" value="PROTEIN TIS11"/>
    <property type="match status" value="1"/>
</dbReference>
<evidence type="ECO:0000256" key="6">
    <source>
        <dbReference type="SAM" id="Coils"/>
    </source>
</evidence>
<feature type="zinc finger region" description="C3H1-type" evidence="5">
    <location>
        <begin position="144"/>
        <end position="172"/>
    </location>
</feature>
<dbReference type="OrthoDB" id="410307at2759"/>
<evidence type="ECO:0000313" key="8">
    <source>
        <dbReference type="EMBL" id="CAE7280740.1"/>
    </source>
</evidence>
<evidence type="ECO:0000256" key="4">
    <source>
        <dbReference type="ARBA" id="ARBA00022833"/>
    </source>
</evidence>
<keyword evidence="1 5" id="KW-0479">Metal-binding</keyword>
<evidence type="ECO:0000256" key="2">
    <source>
        <dbReference type="ARBA" id="ARBA00022737"/>
    </source>
</evidence>
<dbReference type="InterPro" id="IPR045877">
    <property type="entry name" value="ZFP36-like"/>
</dbReference>
<protein>
    <recommendedName>
        <fullName evidence="7">C3H1-type domain-containing protein</fullName>
    </recommendedName>
</protein>
<keyword evidence="6" id="KW-0175">Coiled coil</keyword>
<organism evidence="8 9">
    <name type="scientific">Symbiodinium natans</name>
    <dbReference type="NCBI Taxonomy" id="878477"/>
    <lineage>
        <taxon>Eukaryota</taxon>
        <taxon>Sar</taxon>
        <taxon>Alveolata</taxon>
        <taxon>Dinophyceae</taxon>
        <taxon>Suessiales</taxon>
        <taxon>Symbiodiniaceae</taxon>
        <taxon>Symbiodinium</taxon>
    </lineage>
</organism>
<name>A0A812MZ15_9DINO</name>
<evidence type="ECO:0000256" key="1">
    <source>
        <dbReference type="ARBA" id="ARBA00022723"/>
    </source>
</evidence>
<keyword evidence="2" id="KW-0677">Repeat</keyword>
<evidence type="ECO:0000256" key="5">
    <source>
        <dbReference type="PROSITE-ProRule" id="PRU00723"/>
    </source>
</evidence>
<proteinExistence type="predicted"/>
<dbReference type="Pfam" id="PF00642">
    <property type="entry name" value="zf-CCCH"/>
    <property type="match status" value="1"/>
</dbReference>